<feature type="transmembrane region" description="Helical" evidence="7">
    <location>
        <begin position="239"/>
        <end position="261"/>
    </location>
</feature>
<dbReference type="PANTHER" id="PTHR43791:SF103">
    <property type="entry name" value="MAJOR FACILITATOR SUPERFAMILY (MFS) PROFILE DOMAIN-CONTAINING PROTEIN-RELATED"/>
    <property type="match status" value="1"/>
</dbReference>
<feature type="transmembrane region" description="Helical" evidence="7">
    <location>
        <begin position="383"/>
        <end position="401"/>
    </location>
</feature>
<organism evidence="8 9">
    <name type="scientific">Cordyceps fumosorosea (strain ARSEF 2679)</name>
    <name type="common">Isaria fumosorosea</name>
    <dbReference type="NCBI Taxonomy" id="1081104"/>
    <lineage>
        <taxon>Eukaryota</taxon>
        <taxon>Fungi</taxon>
        <taxon>Dikarya</taxon>
        <taxon>Ascomycota</taxon>
        <taxon>Pezizomycotina</taxon>
        <taxon>Sordariomycetes</taxon>
        <taxon>Hypocreomycetidae</taxon>
        <taxon>Hypocreales</taxon>
        <taxon>Cordycipitaceae</taxon>
        <taxon>Cordyceps</taxon>
    </lineage>
</organism>
<dbReference type="GO" id="GO:0016020">
    <property type="term" value="C:membrane"/>
    <property type="evidence" value="ECO:0007669"/>
    <property type="project" value="UniProtKB-SubCell"/>
</dbReference>
<reference evidence="8 9" key="1">
    <citation type="journal article" date="2016" name="Genome Biol. Evol.">
        <title>Divergent and convergent evolution of fungal pathogenicity.</title>
        <authorList>
            <person name="Shang Y."/>
            <person name="Xiao G."/>
            <person name="Zheng P."/>
            <person name="Cen K."/>
            <person name="Zhan S."/>
            <person name="Wang C."/>
        </authorList>
    </citation>
    <scope>NUCLEOTIDE SEQUENCE [LARGE SCALE GENOMIC DNA]</scope>
    <source>
        <strain evidence="8 9">ARSEF 2679</strain>
    </source>
</reference>
<gene>
    <name evidence="8" type="ORF">ISF_04159</name>
</gene>
<sequence>MTSKEHGPQPVEHNEVGFSKGFDYSDKNQDDASRFIGQLGGVTEYSAQEANRVRWKLDLILLPMMTITYLLSFMDKVALSQASIFGILKDNVSNPFPPHPSSPTHTATQHLTGTDYSWASAVFYFGYLAAQYPCALLMQKLPTGRYFGAMVVGWGVATTAQAATTSFASLAACRFVLGAFETCISPVLTILVGQYWTRREHPLRATAWWAGAGIGGFVADGVTYAVSGGGFDGGRYATWQLIFLIFGPISIAWGVFLFFALPASPMTAWFLTEREREVAVLRVIENHTGIENRRYKGYQVREALLDPQFGKIVITGLGYSDREAVIMSFPCDAVQLVSVVSAGLIAQAIPNVRIATMVFTNVIVLIGSVLVEKLPASHSLGPMFILYVNTVPYIMCMSLVASNIGGFTKKATAAVMMFMSYSVGQISAPHFFLAREKPRYPTGFRAFYVSLALMIAVELLLALYLWKANGKKEKAQAAGTQQNPAADGLSADFADLTDKEHPEFRYVF</sequence>
<feature type="transmembrane region" description="Helical" evidence="7">
    <location>
        <begin position="208"/>
        <end position="227"/>
    </location>
</feature>
<dbReference type="PANTHER" id="PTHR43791">
    <property type="entry name" value="PERMEASE-RELATED"/>
    <property type="match status" value="1"/>
</dbReference>
<feature type="transmembrane region" description="Helical" evidence="7">
    <location>
        <begin position="413"/>
        <end position="434"/>
    </location>
</feature>
<evidence type="ECO:0000256" key="7">
    <source>
        <dbReference type="SAM" id="Phobius"/>
    </source>
</evidence>
<dbReference type="Proteomes" id="UP000076744">
    <property type="component" value="Unassembled WGS sequence"/>
</dbReference>
<feature type="transmembrane region" description="Helical" evidence="7">
    <location>
        <begin position="354"/>
        <end position="371"/>
    </location>
</feature>
<keyword evidence="2" id="KW-0813">Transport</keyword>
<dbReference type="Pfam" id="PF07690">
    <property type="entry name" value="MFS_1"/>
    <property type="match status" value="1"/>
</dbReference>
<comment type="subcellular location">
    <subcellularLocation>
        <location evidence="1">Membrane</location>
        <topology evidence="1">Multi-pass membrane protein</topology>
    </subcellularLocation>
</comment>
<dbReference type="GO" id="GO:0022857">
    <property type="term" value="F:transmembrane transporter activity"/>
    <property type="evidence" value="ECO:0007669"/>
    <property type="project" value="InterPro"/>
</dbReference>
<evidence type="ECO:0000256" key="2">
    <source>
        <dbReference type="ARBA" id="ARBA00022448"/>
    </source>
</evidence>
<name>A0A167YH66_CORFA</name>
<protein>
    <submittedName>
        <fullName evidence="8">Major facilitator superfamily domain, general substrate transporter</fullName>
    </submittedName>
</protein>
<dbReference type="Gene3D" id="1.20.1250.20">
    <property type="entry name" value="MFS general substrate transporter like domains"/>
    <property type="match status" value="1"/>
</dbReference>
<evidence type="ECO:0000313" key="8">
    <source>
        <dbReference type="EMBL" id="OAA66321.1"/>
    </source>
</evidence>
<accession>A0A167YH66</accession>
<dbReference type="GeneID" id="30020451"/>
<evidence type="ECO:0000256" key="5">
    <source>
        <dbReference type="ARBA" id="ARBA00023136"/>
    </source>
</evidence>
<keyword evidence="5 7" id="KW-0472">Membrane</keyword>
<feature type="transmembrane region" description="Helical" evidence="7">
    <location>
        <begin position="446"/>
        <end position="466"/>
    </location>
</feature>
<evidence type="ECO:0000256" key="3">
    <source>
        <dbReference type="ARBA" id="ARBA00022692"/>
    </source>
</evidence>
<dbReference type="OrthoDB" id="6730379at2759"/>
<dbReference type="RefSeq" id="XP_018705345.1">
    <property type="nucleotide sequence ID" value="XM_018847765.1"/>
</dbReference>
<dbReference type="EMBL" id="AZHB01000008">
    <property type="protein sequence ID" value="OAA66321.1"/>
    <property type="molecule type" value="Genomic_DNA"/>
</dbReference>
<comment type="caution">
    <text evidence="8">The sequence shown here is derived from an EMBL/GenBank/DDBJ whole genome shotgun (WGS) entry which is preliminary data.</text>
</comment>
<dbReference type="InterPro" id="IPR011701">
    <property type="entry name" value="MFS"/>
</dbReference>
<dbReference type="AlphaFoldDB" id="A0A167YH66"/>
<keyword evidence="3 7" id="KW-0812">Transmembrane</keyword>
<feature type="transmembrane region" description="Helical" evidence="7">
    <location>
        <begin position="146"/>
        <end position="163"/>
    </location>
</feature>
<dbReference type="InterPro" id="IPR036259">
    <property type="entry name" value="MFS_trans_sf"/>
</dbReference>
<feature type="transmembrane region" description="Helical" evidence="7">
    <location>
        <begin position="175"/>
        <end position="196"/>
    </location>
</feature>
<evidence type="ECO:0000313" key="9">
    <source>
        <dbReference type="Proteomes" id="UP000076744"/>
    </source>
</evidence>
<proteinExistence type="predicted"/>
<feature type="compositionally biased region" description="Basic and acidic residues" evidence="6">
    <location>
        <begin position="1"/>
        <end position="15"/>
    </location>
</feature>
<feature type="region of interest" description="Disordered" evidence="6">
    <location>
        <begin position="1"/>
        <end position="23"/>
    </location>
</feature>
<evidence type="ECO:0000256" key="4">
    <source>
        <dbReference type="ARBA" id="ARBA00022989"/>
    </source>
</evidence>
<evidence type="ECO:0000256" key="1">
    <source>
        <dbReference type="ARBA" id="ARBA00004141"/>
    </source>
</evidence>
<dbReference type="SUPFAM" id="SSF103473">
    <property type="entry name" value="MFS general substrate transporter"/>
    <property type="match status" value="1"/>
</dbReference>
<keyword evidence="4 7" id="KW-1133">Transmembrane helix</keyword>
<evidence type="ECO:0000256" key="6">
    <source>
        <dbReference type="SAM" id="MobiDB-lite"/>
    </source>
</evidence>
<keyword evidence="9" id="KW-1185">Reference proteome</keyword>